<evidence type="ECO:0000313" key="2">
    <source>
        <dbReference type="EMBL" id="KAF2484663.1"/>
    </source>
</evidence>
<dbReference type="GeneID" id="54470435"/>
<evidence type="ECO:0000313" key="3">
    <source>
        <dbReference type="Proteomes" id="UP000799767"/>
    </source>
</evidence>
<dbReference type="AlphaFoldDB" id="A0A6A6PYY7"/>
<feature type="chain" id="PRO_5025485584" description="Secreted protein" evidence="1">
    <location>
        <begin position="18"/>
        <end position="149"/>
    </location>
</feature>
<keyword evidence="1" id="KW-0732">Signal</keyword>
<organism evidence="2 3">
    <name type="scientific">Neohortaea acidophila</name>
    <dbReference type="NCBI Taxonomy" id="245834"/>
    <lineage>
        <taxon>Eukaryota</taxon>
        <taxon>Fungi</taxon>
        <taxon>Dikarya</taxon>
        <taxon>Ascomycota</taxon>
        <taxon>Pezizomycotina</taxon>
        <taxon>Dothideomycetes</taxon>
        <taxon>Dothideomycetidae</taxon>
        <taxon>Mycosphaerellales</taxon>
        <taxon>Teratosphaeriaceae</taxon>
        <taxon>Neohortaea</taxon>
    </lineage>
</organism>
<dbReference type="RefSeq" id="XP_033591232.1">
    <property type="nucleotide sequence ID" value="XM_033729433.1"/>
</dbReference>
<evidence type="ECO:0000256" key="1">
    <source>
        <dbReference type="SAM" id="SignalP"/>
    </source>
</evidence>
<proteinExistence type="predicted"/>
<protein>
    <recommendedName>
        <fullName evidence="4">Secreted protein</fullName>
    </recommendedName>
</protein>
<keyword evidence="3" id="KW-1185">Reference proteome</keyword>
<evidence type="ECO:0008006" key="4">
    <source>
        <dbReference type="Google" id="ProtNLM"/>
    </source>
</evidence>
<accession>A0A6A6PYY7</accession>
<gene>
    <name evidence="2" type="ORF">BDY17DRAFT_133115</name>
</gene>
<reference evidence="2" key="1">
    <citation type="journal article" date="2020" name="Stud. Mycol.">
        <title>101 Dothideomycetes genomes: a test case for predicting lifestyles and emergence of pathogens.</title>
        <authorList>
            <person name="Haridas S."/>
            <person name="Albert R."/>
            <person name="Binder M."/>
            <person name="Bloem J."/>
            <person name="Labutti K."/>
            <person name="Salamov A."/>
            <person name="Andreopoulos B."/>
            <person name="Baker S."/>
            <person name="Barry K."/>
            <person name="Bills G."/>
            <person name="Bluhm B."/>
            <person name="Cannon C."/>
            <person name="Castanera R."/>
            <person name="Culley D."/>
            <person name="Daum C."/>
            <person name="Ezra D."/>
            <person name="Gonzalez J."/>
            <person name="Henrissat B."/>
            <person name="Kuo A."/>
            <person name="Liang C."/>
            <person name="Lipzen A."/>
            <person name="Lutzoni F."/>
            <person name="Magnuson J."/>
            <person name="Mondo S."/>
            <person name="Nolan M."/>
            <person name="Ohm R."/>
            <person name="Pangilinan J."/>
            <person name="Park H.-J."/>
            <person name="Ramirez L."/>
            <person name="Alfaro M."/>
            <person name="Sun H."/>
            <person name="Tritt A."/>
            <person name="Yoshinaga Y."/>
            <person name="Zwiers L.-H."/>
            <person name="Turgeon B."/>
            <person name="Goodwin S."/>
            <person name="Spatafora J."/>
            <person name="Crous P."/>
            <person name="Grigoriev I."/>
        </authorList>
    </citation>
    <scope>NUCLEOTIDE SEQUENCE</scope>
    <source>
        <strain evidence="2">CBS 113389</strain>
    </source>
</reference>
<dbReference type="EMBL" id="MU001634">
    <property type="protein sequence ID" value="KAF2484663.1"/>
    <property type="molecule type" value="Genomic_DNA"/>
</dbReference>
<name>A0A6A6PYY7_9PEZI</name>
<feature type="signal peptide" evidence="1">
    <location>
        <begin position="1"/>
        <end position="17"/>
    </location>
</feature>
<sequence>MGSEWLLFALSRVVVVSNPCLWASGRRRLLQMPARSKQGGYVGLRDCCCCVNDVRTHPSPLELTKLTLRGYLRVSHPLYAIRQAKKEQEMVKMTGNTWICFLNIPRPRQTKWESVVRWKRQKRKWRVLFFRGSRTLWLPTDRLWTPQDL</sequence>
<dbReference type="Proteomes" id="UP000799767">
    <property type="component" value="Unassembled WGS sequence"/>
</dbReference>